<evidence type="ECO:0000256" key="10">
    <source>
        <dbReference type="SAM" id="MobiDB-lite"/>
    </source>
</evidence>
<comment type="subcellular location">
    <subcellularLocation>
        <location evidence="1">Nucleus</location>
    </subcellularLocation>
</comment>
<dbReference type="SMART" id="SM00355">
    <property type="entry name" value="ZnF_C2H2"/>
    <property type="match status" value="4"/>
</dbReference>
<feature type="region of interest" description="Disordered" evidence="10">
    <location>
        <begin position="319"/>
        <end position="352"/>
    </location>
</feature>
<dbReference type="PANTHER" id="PTHR24394">
    <property type="entry name" value="ZINC FINGER PROTEIN"/>
    <property type="match status" value="1"/>
</dbReference>
<comment type="caution">
    <text evidence="12">The sequence shown here is derived from an EMBL/GenBank/DDBJ whole genome shotgun (WGS) entry which is preliminary data.</text>
</comment>
<evidence type="ECO:0000256" key="8">
    <source>
        <dbReference type="ARBA" id="ARBA00023242"/>
    </source>
</evidence>
<keyword evidence="13" id="KW-1185">Reference proteome</keyword>
<dbReference type="AlphaFoldDB" id="A0AAN9GJ59"/>
<feature type="region of interest" description="Disordered" evidence="10">
    <location>
        <begin position="211"/>
        <end position="238"/>
    </location>
</feature>
<feature type="compositionally biased region" description="Basic and acidic residues" evidence="10">
    <location>
        <begin position="342"/>
        <end position="352"/>
    </location>
</feature>
<gene>
    <name evidence="12" type="ORF">V1264_013867</name>
</gene>
<evidence type="ECO:0000313" key="12">
    <source>
        <dbReference type="EMBL" id="KAK7109909.1"/>
    </source>
</evidence>
<dbReference type="PANTHER" id="PTHR24394:SF48">
    <property type="entry name" value="ZINC FINGER PROTEIN 771"/>
    <property type="match status" value="1"/>
</dbReference>
<keyword evidence="3" id="KW-0677">Repeat</keyword>
<feature type="compositionally biased region" description="Polar residues" evidence="10">
    <location>
        <begin position="62"/>
        <end position="71"/>
    </location>
</feature>
<reference evidence="12 13" key="1">
    <citation type="submission" date="2024-02" db="EMBL/GenBank/DDBJ databases">
        <title>Chromosome-scale genome assembly of the rough periwinkle Littorina saxatilis.</title>
        <authorList>
            <person name="De Jode A."/>
            <person name="Faria R."/>
            <person name="Formenti G."/>
            <person name="Sims Y."/>
            <person name="Smith T.P."/>
            <person name="Tracey A."/>
            <person name="Wood J.M.D."/>
            <person name="Zagrodzka Z.B."/>
            <person name="Johannesson K."/>
            <person name="Butlin R.K."/>
            <person name="Leder E.H."/>
        </authorList>
    </citation>
    <scope>NUCLEOTIDE SEQUENCE [LARGE SCALE GENOMIC DNA]</scope>
    <source>
        <strain evidence="12">Snail1</strain>
        <tissue evidence="12">Muscle</tissue>
    </source>
</reference>
<feature type="region of interest" description="Disordered" evidence="10">
    <location>
        <begin position="62"/>
        <end position="97"/>
    </location>
</feature>
<dbReference type="PROSITE" id="PS00028">
    <property type="entry name" value="ZINC_FINGER_C2H2_1"/>
    <property type="match status" value="2"/>
</dbReference>
<dbReference type="InterPro" id="IPR036236">
    <property type="entry name" value="Znf_C2H2_sf"/>
</dbReference>
<keyword evidence="8" id="KW-0539">Nucleus</keyword>
<evidence type="ECO:0000256" key="6">
    <source>
        <dbReference type="ARBA" id="ARBA00023015"/>
    </source>
</evidence>
<proteinExistence type="predicted"/>
<name>A0AAN9GJ59_9CAEN</name>
<dbReference type="Proteomes" id="UP001374579">
    <property type="component" value="Unassembled WGS sequence"/>
</dbReference>
<sequence length="644" mass="70195">MVDPNSTKFIASLVKSLQMLCHGYMEFNNNIEIIGHINVRIDNSQKFDYIVNEQVSKQGGESTFFQSNSYHSLPPSKCGRGERDHSGRYDDDGTVNNHHRLVDDSVARVQVDLSGPVPVTRSTSAPSPDGFFSTSGNSRRRSHSRDSRLHSVEEEQVQGSLPQDHSFNHSSISSKELELAANGTEDRTELLAMYKDSDRSRLHNAAQIMVKNEPNDRMESMDESGAEAEALDASSTSSMLPAAHQSALAAHAGHAMLATTTLGHPSFFDTASLSQQDVAEVHPGESSYRSVAMGDERGSGQDLSKQCPQNGEAMSLVTRNRTPPDLSYPTGPTQLPQTADVGGKEMHQASEKNRCDHCSKNFRNAQLLEMHIALIHTHRNYMSPKSMRNNSYLPSLSMSPSSQGAGRRTSQSPGHQSTSSSSSRSKSQSPISLMSHSQAQPLALTHSMPPHGGESAASLGMSLPNMPNTMTTCHSSTAAAAAMAAVALAQSYSMEQSQVGPMMGNQGAPSMQGSAFQCHLCHMPFVSWGLLAAHQNHCPRRGPHRCEQCGKAFRSKTSLTDHINTIHRGMLFICKGCRETFKWRTHIYQHKRKCPALQNATFESGSFFIEEMSQPPLPPEPQLPPPSMEPVAAGEGMDDSARVN</sequence>
<feature type="compositionally biased region" description="Basic and acidic residues" evidence="10">
    <location>
        <begin position="144"/>
        <end position="153"/>
    </location>
</feature>
<keyword evidence="5" id="KW-0862">Zinc</keyword>
<evidence type="ECO:0000256" key="9">
    <source>
        <dbReference type="PROSITE-ProRule" id="PRU00042"/>
    </source>
</evidence>
<dbReference type="Gene3D" id="3.30.160.60">
    <property type="entry name" value="Classic Zinc Finger"/>
    <property type="match status" value="1"/>
</dbReference>
<dbReference type="Pfam" id="PF00096">
    <property type="entry name" value="zf-C2H2"/>
    <property type="match status" value="2"/>
</dbReference>
<feature type="compositionally biased region" description="Basic and acidic residues" evidence="10">
    <location>
        <begin position="79"/>
        <end position="91"/>
    </location>
</feature>
<evidence type="ECO:0000256" key="4">
    <source>
        <dbReference type="ARBA" id="ARBA00022771"/>
    </source>
</evidence>
<evidence type="ECO:0000256" key="2">
    <source>
        <dbReference type="ARBA" id="ARBA00022723"/>
    </source>
</evidence>
<feature type="region of interest" description="Disordered" evidence="10">
    <location>
        <begin position="611"/>
        <end position="644"/>
    </location>
</feature>
<feature type="compositionally biased region" description="Low complexity" evidence="10">
    <location>
        <begin position="391"/>
        <end position="402"/>
    </location>
</feature>
<organism evidence="12 13">
    <name type="scientific">Littorina saxatilis</name>
    <dbReference type="NCBI Taxonomy" id="31220"/>
    <lineage>
        <taxon>Eukaryota</taxon>
        <taxon>Metazoa</taxon>
        <taxon>Spiralia</taxon>
        <taxon>Lophotrochozoa</taxon>
        <taxon>Mollusca</taxon>
        <taxon>Gastropoda</taxon>
        <taxon>Caenogastropoda</taxon>
        <taxon>Littorinimorpha</taxon>
        <taxon>Littorinoidea</taxon>
        <taxon>Littorinidae</taxon>
        <taxon>Littorina</taxon>
    </lineage>
</organism>
<dbReference type="GO" id="GO:0003677">
    <property type="term" value="F:DNA binding"/>
    <property type="evidence" value="ECO:0007669"/>
    <property type="project" value="UniProtKB-KW"/>
</dbReference>
<feature type="domain" description="C2H2-type" evidence="11">
    <location>
        <begin position="544"/>
        <end position="569"/>
    </location>
</feature>
<dbReference type="GO" id="GO:0005634">
    <property type="term" value="C:nucleus"/>
    <property type="evidence" value="ECO:0007669"/>
    <property type="project" value="UniProtKB-SubCell"/>
</dbReference>
<feature type="compositionally biased region" description="Low complexity" evidence="10">
    <location>
        <begin position="410"/>
        <end position="432"/>
    </location>
</feature>
<dbReference type="SUPFAM" id="SSF57667">
    <property type="entry name" value="beta-beta-alpha zinc fingers"/>
    <property type="match status" value="1"/>
</dbReference>
<dbReference type="FunFam" id="3.30.160.60:FF:000065">
    <property type="entry name" value="B-cell CLL/lymphoma 6, member B"/>
    <property type="match status" value="1"/>
</dbReference>
<dbReference type="EMBL" id="JBAMIC010000003">
    <property type="protein sequence ID" value="KAK7109909.1"/>
    <property type="molecule type" value="Genomic_DNA"/>
</dbReference>
<protein>
    <recommendedName>
        <fullName evidence="11">C2H2-type domain-containing protein</fullName>
    </recommendedName>
</protein>
<feature type="region of interest" description="Disordered" evidence="10">
    <location>
        <begin position="383"/>
        <end position="463"/>
    </location>
</feature>
<keyword evidence="6" id="KW-0805">Transcription regulation</keyword>
<dbReference type="PROSITE" id="PS50157">
    <property type="entry name" value="ZINC_FINGER_C2H2_2"/>
    <property type="match status" value="2"/>
</dbReference>
<keyword evidence="7" id="KW-0804">Transcription</keyword>
<dbReference type="InterPro" id="IPR013087">
    <property type="entry name" value="Znf_C2H2_type"/>
</dbReference>
<evidence type="ECO:0000259" key="11">
    <source>
        <dbReference type="PROSITE" id="PS50157"/>
    </source>
</evidence>
<feature type="region of interest" description="Disordered" evidence="10">
    <location>
        <begin position="115"/>
        <end position="181"/>
    </location>
</feature>
<keyword evidence="4 9" id="KW-0863">Zinc-finger</keyword>
<evidence type="ECO:0000256" key="1">
    <source>
        <dbReference type="ARBA" id="ARBA00004123"/>
    </source>
</evidence>
<dbReference type="GO" id="GO:0008270">
    <property type="term" value="F:zinc ion binding"/>
    <property type="evidence" value="ECO:0007669"/>
    <property type="project" value="UniProtKB-KW"/>
</dbReference>
<dbReference type="GO" id="GO:0000981">
    <property type="term" value="F:DNA-binding transcription factor activity, RNA polymerase II-specific"/>
    <property type="evidence" value="ECO:0007669"/>
    <property type="project" value="TreeGrafter"/>
</dbReference>
<accession>A0AAN9GJ59</accession>
<feature type="compositionally biased region" description="Polar residues" evidence="10">
    <location>
        <begin position="157"/>
        <end position="174"/>
    </location>
</feature>
<evidence type="ECO:0000313" key="13">
    <source>
        <dbReference type="Proteomes" id="UP001374579"/>
    </source>
</evidence>
<keyword evidence="2" id="KW-0479">Metal-binding</keyword>
<feature type="domain" description="C2H2-type" evidence="11">
    <location>
        <begin position="353"/>
        <end position="381"/>
    </location>
</feature>
<feature type="compositionally biased region" description="Pro residues" evidence="10">
    <location>
        <begin position="615"/>
        <end position="628"/>
    </location>
</feature>
<evidence type="ECO:0000256" key="5">
    <source>
        <dbReference type="ARBA" id="ARBA00022833"/>
    </source>
</evidence>
<evidence type="ECO:0000256" key="3">
    <source>
        <dbReference type="ARBA" id="ARBA00022737"/>
    </source>
</evidence>
<evidence type="ECO:0000256" key="7">
    <source>
        <dbReference type="ARBA" id="ARBA00023163"/>
    </source>
</evidence>
<feature type="compositionally biased region" description="Acidic residues" evidence="10">
    <location>
        <begin position="221"/>
        <end position="230"/>
    </location>
</feature>